<protein>
    <recommendedName>
        <fullName evidence="3 13">Flagellar biosynthetic protein FlhB</fullName>
    </recommendedName>
</protein>
<feature type="transmembrane region" description="Helical" evidence="13">
    <location>
        <begin position="34"/>
        <end position="52"/>
    </location>
</feature>
<evidence type="ECO:0000313" key="14">
    <source>
        <dbReference type="EMBL" id="TDK35125.1"/>
    </source>
</evidence>
<evidence type="ECO:0000256" key="11">
    <source>
        <dbReference type="ARBA" id="ARBA00023225"/>
    </source>
</evidence>
<keyword evidence="15" id="KW-1185">Reference proteome</keyword>
<evidence type="ECO:0000256" key="2">
    <source>
        <dbReference type="ARBA" id="ARBA00010690"/>
    </source>
</evidence>
<dbReference type="RefSeq" id="WP_133316548.1">
    <property type="nucleotide sequence ID" value="NZ_SMTL01000003.1"/>
</dbReference>
<comment type="function">
    <text evidence="12 13">Required for formation of the rod structure in the basal body of the flagellar apparatus. Together with FliI and FliH, may constitute the export apparatus of flagellin.</text>
</comment>
<comment type="caution">
    <text evidence="14">The sequence shown here is derived from an EMBL/GenBank/DDBJ whole genome shotgun (WGS) entry which is preliminary data.</text>
</comment>
<organism evidence="14 15">
    <name type="scientific">Rhizobium deserti</name>
    <dbReference type="NCBI Taxonomy" id="2547961"/>
    <lineage>
        <taxon>Bacteria</taxon>
        <taxon>Pseudomonadati</taxon>
        <taxon>Pseudomonadota</taxon>
        <taxon>Alphaproteobacteria</taxon>
        <taxon>Hyphomicrobiales</taxon>
        <taxon>Rhizobiaceae</taxon>
        <taxon>Rhizobium/Agrobacterium group</taxon>
        <taxon>Rhizobium</taxon>
    </lineage>
</organism>
<dbReference type="FunFam" id="3.40.1690.10:FF:000001">
    <property type="entry name" value="Flagellar biosynthetic protein FlhB"/>
    <property type="match status" value="1"/>
</dbReference>
<keyword evidence="14" id="KW-0966">Cell projection</keyword>
<keyword evidence="14" id="KW-0282">Flagellum</keyword>
<keyword evidence="9 13" id="KW-1133">Transmembrane helix</keyword>
<dbReference type="InterPro" id="IPR029025">
    <property type="entry name" value="T3SS_substrate_exporter_C"/>
</dbReference>
<evidence type="ECO:0000256" key="6">
    <source>
        <dbReference type="ARBA" id="ARBA00022692"/>
    </source>
</evidence>
<evidence type="ECO:0000256" key="3">
    <source>
        <dbReference type="ARBA" id="ARBA00021622"/>
    </source>
</evidence>
<evidence type="ECO:0000256" key="9">
    <source>
        <dbReference type="ARBA" id="ARBA00022989"/>
    </source>
</evidence>
<comment type="subcellular location">
    <subcellularLocation>
        <location evidence="1">Cell membrane</location>
        <topology evidence="1">Multi-pass membrane protein</topology>
    </subcellularLocation>
</comment>
<comment type="similarity">
    <text evidence="2 13">Belongs to the type III secretion exporter family.</text>
</comment>
<dbReference type="InterPro" id="IPR006135">
    <property type="entry name" value="T3SS_substrate_exporter"/>
</dbReference>
<keyword evidence="4 13" id="KW-0813">Transport</keyword>
<dbReference type="Pfam" id="PF01312">
    <property type="entry name" value="Bac_export_2"/>
    <property type="match status" value="1"/>
</dbReference>
<dbReference type="Proteomes" id="UP000295238">
    <property type="component" value="Unassembled WGS sequence"/>
</dbReference>
<gene>
    <name evidence="13 14" type="primary">flhB</name>
    <name evidence="14" type="ORF">E2F50_12720</name>
</gene>
<dbReference type="OrthoDB" id="9807950at2"/>
<keyword evidence="5 13" id="KW-1003">Cell membrane</keyword>
<dbReference type="NCBIfam" id="TIGR00328">
    <property type="entry name" value="flhB"/>
    <property type="match status" value="1"/>
</dbReference>
<evidence type="ECO:0000256" key="4">
    <source>
        <dbReference type="ARBA" id="ARBA00022448"/>
    </source>
</evidence>
<keyword evidence="6 13" id="KW-0812">Transmembrane</keyword>
<dbReference type="GO" id="GO:0005886">
    <property type="term" value="C:plasma membrane"/>
    <property type="evidence" value="ECO:0007669"/>
    <property type="project" value="UniProtKB-SubCell"/>
</dbReference>
<reference evidence="14 15" key="1">
    <citation type="submission" date="2019-03" db="EMBL/GenBank/DDBJ databases">
        <title>Rhizobium sp. nov., an bacterium isolated from biocrust in Mu Us Desert.</title>
        <authorList>
            <person name="Lixiong L."/>
        </authorList>
    </citation>
    <scope>NUCLEOTIDE SEQUENCE [LARGE SCALE GENOMIC DNA]</scope>
    <source>
        <strain evidence="14 15">SPY-1</strain>
    </source>
</reference>
<dbReference type="PANTHER" id="PTHR30531:SF12">
    <property type="entry name" value="FLAGELLAR BIOSYNTHETIC PROTEIN FLHB"/>
    <property type="match status" value="1"/>
</dbReference>
<dbReference type="SUPFAM" id="SSF160544">
    <property type="entry name" value="EscU C-terminal domain-like"/>
    <property type="match status" value="1"/>
</dbReference>
<keyword evidence="8 13" id="KW-0653">Protein transport</keyword>
<evidence type="ECO:0000256" key="13">
    <source>
        <dbReference type="RuleBase" id="RU364091"/>
    </source>
</evidence>
<keyword evidence="10 13" id="KW-0472">Membrane</keyword>
<dbReference type="PRINTS" id="PR00950">
    <property type="entry name" value="TYPE3IMSPROT"/>
</dbReference>
<keyword evidence="14" id="KW-0969">Cilium</keyword>
<evidence type="ECO:0000256" key="8">
    <source>
        <dbReference type="ARBA" id="ARBA00022927"/>
    </source>
</evidence>
<name>A0A4R5UGT5_9HYPH</name>
<keyword evidence="11 13" id="KW-1006">Bacterial flagellum protein export</keyword>
<dbReference type="InterPro" id="IPR006136">
    <property type="entry name" value="FlhB"/>
</dbReference>
<accession>A0A4R5UGT5</accession>
<dbReference type="GO" id="GO:0009306">
    <property type="term" value="P:protein secretion"/>
    <property type="evidence" value="ECO:0007669"/>
    <property type="project" value="InterPro"/>
</dbReference>
<dbReference type="GO" id="GO:0044780">
    <property type="term" value="P:bacterial-type flagellum assembly"/>
    <property type="evidence" value="ECO:0007669"/>
    <property type="project" value="InterPro"/>
</dbReference>
<dbReference type="Gene3D" id="3.40.1690.10">
    <property type="entry name" value="secretion proteins EscU"/>
    <property type="match status" value="1"/>
</dbReference>
<evidence type="ECO:0000256" key="7">
    <source>
        <dbReference type="ARBA" id="ARBA00022795"/>
    </source>
</evidence>
<dbReference type="PANTHER" id="PTHR30531">
    <property type="entry name" value="FLAGELLAR BIOSYNTHETIC PROTEIN FLHB"/>
    <property type="match status" value="1"/>
</dbReference>
<keyword evidence="7 13" id="KW-1005">Bacterial flagellum biogenesis</keyword>
<evidence type="ECO:0000256" key="12">
    <source>
        <dbReference type="ARBA" id="ARBA00025078"/>
    </source>
</evidence>
<sequence length="360" mass="40754">MSDDQDKDSKTEDPTGKKIQDAVTKGNLAISSEVAIFASALAFYMFLVFFLPKNSAHLAEVLKSLLEHPEQWRVETSSDLVSLCGYLLMQSALFMLPAAILFMSLGMLASVGQHMPSFVLERIRPQWNRISPMSGFKRIFSVNGLVHFGKSLVKIVAAGVIMYFVLQNEYFKLLDSMYSDPQTVFPILVRIIKKMVIVVLACAFLVAAADIFWTRHQWFSNLKMTKQEIKDEMKQSQGDPFVKARQRSIARDRSRRRMINNVPRATLIITNPTHFAVALRYVAQESEAPVVVAKGQDLVALKIREIAQEHGIPIFEDPPLARSMFAQVSVDSVIPSVFYKAVAELIHRVYSARRPNKRMR</sequence>
<proteinExistence type="inferred from homology"/>
<dbReference type="EMBL" id="SMTL01000003">
    <property type="protein sequence ID" value="TDK35125.1"/>
    <property type="molecule type" value="Genomic_DNA"/>
</dbReference>
<dbReference type="AlphaFoldDB" id="A0A4R5UGT5"/>
<feature type="transmembrane region" description="Helical" evidence="13">
    <location>
        <begin position="191"/>
        <end position="213"/>
    </location>
</feature>
<evidence type="ECO:0000256" key="5">
    <source>
        <dbReference type="ARBA" id="ARBA00022475"/>
    </source>
</evidence>
<feature type="transmembrane region" description="Helical" evidence="13">
    <location>
        <begin position="152"/>
        <end position="171"/>
    </location>
</feature>
<evidence type="ECO:0000313" key="15">
    <source>
        <dbReference type="Proteomes" id="UP000295238"/>
    </source>
</evidence>
<dbReference type="Gene3D" id="6.10.250.2080">
    <property type="match status" value="1"/>
</dbReference>
<evidence type="ECO:0000256" key="10">
    <source>
        <dbReference type="ARBA" id="ARBA00023136"/>
    </source>
</evidence>
<feature type="transmembrane region" description="Helical" evidence="13">
    <location>
        <begin position="87"/>
        <end position="108"/>
    </location>
</feature>
<evidence type="ECO:0000256" key="1">
    <source>
        <dbReference type="ARBA" id="ARBA00004651"/>
    </source>
</evidence>